<dbReference type="Pfam" id="PF20178">
    <property type="entry name" value="ToxA_N"/>
    <property type="match status" value="1"/>
</dbReference>
<evidence type="ECO:0000313" key="4">
    <source>
        <dbReference type="EMBL" id="OOO75424.1"/>
    </source>
</evidence>
<dbReference type="EMBL" id="MSJS02000131">
    <property type="protein sequence ID" value="OOO75424.1"/>
    <property type="molecule type" value="Genomic_DNA"/>
</dbReference>
<feature type="domain" description="Cytotoxic necrotizing factor Rho-activating" evidence="1">
    <location>
        <begin position="729"/>
        <end position="953"/>
    </location>
</feature>
<dbReference type="AlphaFoldDB" id="A0A1S9IXU3"/>
<dbReference type="Pfam" id="PF15962">
    <property type="entry name" value="DUF4765"/>
    <property type="match status" value="1"/>
</dbReference>
<reference evidence="4" key="1">
    <citation type="submission" date="2017-02" db="EMBL/GenBank/DDBJ databases">
        <title>Shigella draft genomes.</title>
        <authorList>
            <person name="Weis A.M."/>
            <person name="Weimer B.C."/>
            <person name="Gilpin B."/>
        </authorList>
    </citation>
    <scope>NUCLEOTIDE SEQUENCE [LARGE SCALE GENOMIC DNA]</scope>
    <source>
        <strain evidence="4">BCW_4868</strain>
    </source>
</reference>
<feature type="domain" description="DUF4765" evidence="2">
    <location>
        <begin position="537"/>
        <end position="694"/>
    </location>
</feature>
<dbReference type="InterPro" id="IPR031886">
    <property type="entry name" value="DUF4765"/>
</dbReference>
<evidence type="ECO:0000259" key="3">
    <source>
        <dbReference type="Pfam" id="PF20178"/>
    </source>
</evidence>
<dbReference type="NCBIfam" id="NF033651">
    <property type="entry name" value="cyto_nec_fctrs"/>
    <property type="match status" value="1"/>
</dbReference>
<name>A0A1S9IXU3_SHIBO</name>
<dbReference type="InterPro" id="IPR046673">
    <property type="entry name" value="ToxA_N"/>
</dbReference>
<dbReference type="CDD" id="cd16834">
    <property type="entry name" value="CNF1-like"/>
    <property type="match status" value="1"/>
</dbReference>
<dbReference type="RefSeq" id="WP_075330563.1">
    <property type="nucleotide sequence ID" value="NZ_MSJS02000131.1"/>
</dbReference>
<dbReference type="SUPFAM" id="SSF64438">
    <property type="entry name" value="CNF1/YfiH-like putative cysteine hydrolases"/>
    <property type="match status" value="1"/>
</dbReference>
<dbReference type="InterPro" id="IPR008430">
    <property type="entry name" value="CNF_Rho-act"/>
</dbReference>
<dbReference type="InterPro" id="IPR037040">
    <property type="entry name" value="CNF_Rho-act_sf"/>
</dbReference>
<evidence type="ECO:0000259" key="2">
    <source>
        <dbReference type="Pfam" id="PF15962"/>
    </source>
</evidence>
<evidence type="ECO:0000259" key="1">
    <source>
        <dbReference type="Pfam" id="PF05785"/>
    </source>
</evidence>
<dbReference type="Proteomes" id="UP000868349">
    <property type="component" value="Unassembled WGS sequence"/>
</dbReference>
<organism evidence="4">
    <name type="scientific">Shigella boydii</name>
    <dbReference type="NCBI Taxonomy" id="621"/>
    <lineage>
        <taxon>Bacteria</taxon>
        <taxon>Pseudomonadati</taxon>
        <taxon>Pseudomonadota</taxon>
        <taxon>Gammaproteobacteria</taxon>
        <taxon>Enterobacterales</taxon>
        <taxon>Enterobacteriaceae</taxon>
        <taxon>Shigella</taxon>
    </lineage>
</organism>
<feature type="domain" description="Dermonecrotic toxin N-terminal" evidence="3">
    <location>
        <begin position="18"/>
        <end position="262"/>
    </location>
</feature>
<dbReference type="InterPro" id="IPR011324">
    <property type="entry name" value="Cytotoxic_necrot_fac-like_cat"/>
</dbReference>
<accession>A0A1S9IXU3</accession>
<dbReference type="Gene3D" id="3.60.100.10">
    <property type="entry name" value="Cytotoxic necrotizing factor, Rho-activating domain"/>
    <property type="match status" value="1"/>
</dbReference>
<gene>
    <name evidence="4" type="ORF">AJR17_023555</name>
</gene>
<proteinExistence type="predicted"/>
<protein>
    <submittedName>
        <fullName evidence="4">Cytotoxin</fullName>
    </submittedName>
</protein>
<comment type="caution">
    <text evidence="4">The sequence shown here is derived from an EMBL/GenBank/DDBJ whole genome shotgun (WGS) entry which is preliminary data.</text>
</comment>
<dbReference type="Pfam" id="PF05785">
    <property type="entry name" value="CNF1"/>
    <property type="match status" value="1"/>
</dbReference>
<sequence length="1013" mass="114547">MNTQWQQKYLLEYNDLVSKFPSPEKVTSDYIKHKFKTDLPWFSRVDPDKTYFIQFSQNRSNSRSYTGWDHLGKYKTDALTLTQAAIINIGYRFEVFDEANATAGIYTTNNADLFDETNEAKMLPSEYLYFLKNCDFAGLYNKALSDYWSKNHEKFKLLLKNYYISSSLYLYKNNVISKDEHEFTMKALNRDDNIELFSFDIYGYYSSDIFGAKNDDRIMLFIPGATNPFLFSENISHLRTHLKELIKENDNRELLSRHFSLYDCQDGSTFYGVDSVLKEIVNGNFNESYFMYTYKKFNERDVFDAISFSVQKRSFSDGDTIIKSNSEAQRDYALTIIQAIVSMIPVFDIILPEVSVPLSMGIIASSMGISFDQLINGDTYEERRSAIPGVATNAVLLGISFALPYLISKASENKVILSQTVSNEDSILNETNIDNFLAENGINKDDIPANGILEVDIKNSGIPVNLVKISDEDNQIVAVRGSSQSGIYYEVDIETGYEILSRRVYRTEYNNEIFWIRNGGLKGGQPFDFENLDIPTFFVDKPYSELASSPELSFINDDSPLLFPYVDSRLPKPTSEMDISYYSSNFSSFAENTVTLMRGATEEGAWNIAYYKTAGGSNKELEEIFIGGGPQANLSFTEYTSNIRSADAASRRHFLVVINVKIKYISNDNVLYANHWAIPDEAPVEVLAVVDRRFIFPEPPTPPKLSLIQKISQRFFTEDIDETSRINFQRLNSGNINVLKGRGSLSSKNQRSIYLRFDAVNADDLRPDEIYVKKDQFDDLGYDRYFYNNAVGLDGSPTLNTYTGEFLTDPSLFGSLYWSKYNLTNKTSIIRVANSARGANGIRIALKEVQENKPVIITNGNLSGCTTIVARKGEYLYEVHTGTLEPLLGFTSTTGVKKAVEVLSTLAEQEIPSLAGTINNDFLVDFLAENFDKSLVTYSSSTLKPDSIITISRDNVSTFPYYTDDIIHPGFGTSVTILVRIDDNTVVKSLSESYVTNADGSRISVFKVLSKDF</sequence>